<dbReference type="OrthoDB" id="10252616at2759"/>
<sequence>MKSLHFKNLTIYTFTKPWATTVDDLETRLNEKLFRSCESQDFCTYGFVPALGGSTSTLVHSVNGCLFIAAKKQTKLMPNYVINSALNQKIAQIEQEQDRQVSSKEKKALKDDVIMELLPQAFTQDKDTIAYIDTINQLLIINASSHNESEELTSLLRYVLGSLPIVPIIGETLPRHQFTEWVKDNEPEGKFTLGYNCRLIEPVPDGAEVTAKREELICDGISTYLEDGMVITELGFGWDDRLTGEIKEDLRITKLKFTDEVIQQLDNVEAETREQQMDADLYLLTSELRAFTTDLMAVFNKQSEAA</sequence>
<comment type="subcellular location">
    <subcellularLocation>
        <location evidence="1">Cytoplasm</location>
        <location evidence="1">Nucleoid</location>
    </subcellularLocation>
</comment>
<keyword evidence="6" id="KW-1185">Reference proteome</keyword>
<protein>
    <recommendedName>
        <fullName evidence="7">Recombination-associated protein RdgC</fullName>
    </recommendedName>
</protein>
<proteinExistence type="predicted"/>
<dbReference type="EMBL" id="KB293080">
    <property type="protein sequence ID" value="ELU16558.1"/>
    <property type="molecule type" value="Genomic_DNA"/>
</dbReference>
<dbReference type="EMBL" id="AMQN01017401">
    <property type="status" value="NOT_ANNOTATED_CDS"/>
    <property type="molecule type" value="Genomic_DNA"/>
</dbReference>
<keyword evidence="2" id="KW-0963">Cytoplasm</keyword>
<dbReference type="Proteomes" id="UP000014760">
    <property type="component" value="Unassembled WGS sequence"/>
</dbReference>
<name>R7VCJ4_CAPTE</name>
<dbReference type="GO" id="GO:0003690">
    <property type="term" value="F:double-stranded DNA binding"/>
    <property type="evidence" value="ECO:0007669"/>
    <property type="project" value="TreeGrafter"/>
</dbReference>
<evidence type="ECO:0000256" key="3">
    <source>
        <dbReference type="ARBA" id="ARBA00023172"/>
    </source>
</evidence>
<evidence type="ECO:0000313" key="4">
    <source>
        <dbReference type="EMBL" id="ELU16558.1"/>
    </source>
</evidence>
<gene>
    <name evidence="4" type="ORF">CAPTEDRAFT_121702</name>
</gene>
<dbReference type="InterPro" id="IPR007476">
    <property type="entry name" value="RdgC"/>
</dbReference>
<organism evidence="4">
    <name type="scientific">Capitella teleta</name>
    <name type="common">Polychaete worm</name>
    <dbReference type="NCBI Taxonomy" id="283909"/>
    <lineage>
        <taxon>Eukaryota</taxon>
        <taxon>Metazoa</taxon>
        <taxon>Spiralia</taxon>
        <taxon>Lophotrochozoa</taxon>
        <taxon>Annelida</taxon>
        <taxon>Polychaeta</taxon>
        <taxon>Sedentaria</taxon>
        <taxon>Scolecida</taxon>
        <taxon>Capitellidae</taxon>
        <taxon>Capitella</taxon>
    </lineage>
</organism>
<evidence type="ECO:0008006" key="7">
    <source>
        <dbReference type="Google" id="ProtNLM"/>
    </source>
</evidence>
<evidence type="ECO:0000313" key="5">
    <source>
        <dbReference type="EnsemblMetazoa" id="CapteP121702"/>
    </source>
</evidence>
<reference evidence="6" key="1">
    <citation type="submission" date="2012-12" db="EMBL/GenBank/DDBJ databases">
        <authorList>
            <person name="Hellsten U."/>
            <person name="Grimwood J."/>
            <person name="Chapman J.A."/>
            <person name="Shapiro H."/>
            <person name="Aerts A."/>
            <person name="Otillar R.P."/>
            <person name="Terry A.Y."/>
            <person name="Boore J.L."/>
            <person name="Simakov O."/>
            <person name="Marletaz F."/>
            <person name="Cho S.-J."/>
            <person name="Edsinger-Gonzales E."/>
            <person name="Havlak P."/>
            <person name="Kuo D.-H."/>
            <person name="Larsson T."/>
            <person name="Lv J."/>
            <person name="Arendt D."/>
            <person name="Savage R."/>
            <person name="Osoegawa K."/>
            <person name="de Jong P."/>
            <person name="Lindberg D.R."/>
            <person name="Seaver E.C."/>
            <person name="Weisblat D.A."/>
            <person name="Putnam N.H."/>
            <person name="Grigoriev I.V."/>
            <person name="Rokhsar D.S."/>
        </authorList>
    </citation>
    <scope>NUCLEOTIDE SEQUENCE</scope>
    <source>
        <strain evidence="6">I ESC-2004</strain>
    </source>
</reference>
<dbReference type="HOGENOM" id="CLU_052038_1_1_1"/>
<dbReference type="GO" id="GO:0000018">
    <property type="term" value="P:regulation of DNA recombination"/>
    <property type="evidence" value="ECO:0007669"/>
    <property type="project" value="TreeGrafter"/>
</dbReference>
<dbReference type="OMA" id="TGWVPPM"/>
<reference evidence="5" key="3">
    <citation type="submission" date="2015-06" db="UniProtKB">
        <authorList>
            <consortium name="EnsemblMetazoa"/>
        </authorList>
    </citation>
    <scope>IDENTIFICATION</scope>
</reference>
<keyword evidence="3" id="KW-0233">DNA recombination</keyword>
<evidence type="ECO:0000256" key="1">
    <source>
        <dbReference type="ARBA" id="ARBA00004453"/>
    </source>
</evidence>
<evidence type="ECO:0000256" key="2">
    <source>
        <dbReference type="ARBA" id="ARBA00022490"/>
    </source>
</evidence>
<dbReference type="GO" id="GO:0006310">
    <property type="term" value="P:DNA recombination"/>
    <property type="evidence" value="ECO:0007669"/>
    <property type="project" value="UniProtKB-KW"/>
</dbReference>
<accession>R7VCJ4</accession>
<dbReference type="AlphaFoldDB" id="R7VCJ4"/>
<dbReference type="Pfam" id="PF04381">
    <property type="entry name" value="RdgC"/>
    <property type="match status" value="1"/>
</dbReference>
<dbReference type="PANTHER" id="PTHR38103">
    <property type="entry name" value="RECOMBINATION-ASSOCIATED PROTEIN RDGC"/>
    <property type="match status" value="1"/>
</dbReference>
<dbReference type="NCBIfam" id="NF001464">
    <property type="entry name" value="PRK00321.1-5"/>
    <property type="match status" value="1"/>
</dbReference>
<dbReference type="EnsemblMetazoa" id="CapteT121702">
    <property type="protein sequence ID" value="CapteP121702"/>
    <property type="gene ID" value="CapteG121702"/>
</dbReference>
<dbReference type="PANTHER" id="PTHR38103:SF1">
    <property type="entry name" value="RECOMBINATION-ASSOCIATED PROTEIN RDGC"/>
    <property type="match status" value="1"/>
</dbReference>
<dbReference type="GO" id="GO:0009295">
    <property type="term" value="C:nucleoid"/>
    <property type="evidence" value="ECO:0007669"/>
    <property type="project" value="UniProtKB-SubCell"/>
</dbReference>
<evidence type="ECO:0000313" key="6">
    <source>
        <dbReference type="Proteomes" id="UP000014760"/>
    </source>
</evidence>
<reference evidence="4 6" key="2">
    <citation type="journal article" date="2013" name="Nature">
        <title>Insights into bilaterian evolution from three spiralian genomes.</title>
        <authorList>
            <person name="Simakov O."/>
            <person name="Marletaz F."/>
            <person name="Cho S.J."/>
            <person name="Edsinger-Gonzales E."/>
            <person name="Havlak P."/>
            <person name="Hellsten U."/>
            <person name="Kuo D.H."/>
            <person name="Larsson T."/>
            <person name="Lv J."/>
            <person name="Arendt D."/>
            <person name="Savage R."/>
            <person name="Osoegawa K."/>
            <person name="de Jong P."/>
            <person name="Grimwood J."/>
            <person name="Chapman J.A."/>
            <person name="Shapiro H."/>
            <person name="Aerts A."/>
            <person name="Otillar R.P."/>
            <person name="Terry A.Y."/>
            <person name="Boore J.L."/>
            <person name="Grigoriev I.V."/>
            <person name="Lindberg D.R."/>
            <person name="Seaver E.C."/>
            <person name="Weisblat D.A."/>
            <person name="Putnam N.H."/>
            <person name="Rokhsar D.S."/>
        </authorList>
    </citation>
    <scope>NUCLEOTIDE SEQUENCE</scope>
    <source>
        <strain evidence="4 6">I ESC-2004</strain>
    </source>
</reference>